<dbReference type="SMART" id="SM01043">
    <property type="entry name" value="BTAD"/>
    <property type="match status" value="1"/>
</dbReference>
<dbReference type="Proteomes" id="UP000007575">
    <property type="component" value="Plasmid P1"/>
</dbReference>
<evidence type="ECO:0000313" key="5">
    <source>
        <dbReference type="EMBL" id="AFD27077.1"/>
    </source>
</evidence>
<feature type="domain" description="Bacterial transcriptional activator" evidence="4">
    <location>
        <begin position="85"/>
        <end position="217"/>
    </location>
</feature>
<evidence type="ECO:0000259" key="3">
    <source>
        <dbReference type="SMART" id="SM00382"/>
    </source>
</evidence>
<protein>
    <submittedName>
        <fullName evidence="5">Uncharacterized protein</fullName>
    </submittedName>
</protein>
<dbReference type="GO" id="GO:0005737">
    <property type="term" value="C:cytoplasm"/>
    <property type="evidence" value="ECO:0007669"/>
    <property type="project" value="TreeGrafter"/>
</dbReference>
<dbReference type="AlphaFoldDB" id="H8H158"/>
<dbReference type="HOGENOM" id="CLU_004435_1_1_0"/>
<evidence type="ECO:0000313" key="6">
    <source>
        <dbReference type="Proteomes" id="UP000007575"/>
    </source>
</evidence>
<dbReference type="Gene3D" id="1.25.40.10">
    <property type="entry name" value="Tetratricopeptide repeat domain"/>
    <property type="match status" value="1"/>
</dbReference>
<dbReference type="Gene3D" id="3.40.50.300">
    <property type="entry name" value="P-loop containing nucleotide triphosphate hydrolases"/>
    <property type="match status" value="1"/>
</dbReference>
<accession>H8H158</accession>
<evidence type="ECO:0000259" key="4">
    <source>
        <dbReference type="SMART" id="SM01043"/>
    </source>
</evidence>
<feature type="domain" description="AAA+ ATPase" evidence="3">
    <location>
        <begin position="257"/>
        <end position="445"/>
    </location>
</feature>
<dbReference type="Pfam" id="PF13191">
    <property type="entry name" value="AAA_16"/>
    <property type="match status" value="1"/>
</dbReference>
<dbReference type="SUPFAM" id="SSF48452">
    <property type="entry name" value="TPR-like"/>
    <property type="match status" value="2"/>
</dbReference>
<dbReference type="KEGG" id="dgo:DGo_PA0191"/>
<keyword evidence="6" id="KW-1185">Reference proteome</keyword>
<keyword evidence="1" id="KW-0547">Nucleotide-binding</keyword>
<dbReference type="InterPro" id="IPR027417">
    <property type="entry name" value="P-loop_NTPase"/>
</dbReference>
<dbReference type="InterPro" id="IPR003593">
    <property type="entry name" value="AAA+_ATPase"/>
</dbReference>
<dbReference type="InterPro" id="IPR005158">
    <property type="entry name" value="BTAD"/>
</dbReference>
<geneLocation type="plasmid" evidence="5 6">
    <name>P1</name>
</geneLocation>
<keyword evidence="5" id="KW-0614">Plasmid</keyword>
<dbReference type="PANTHER" id="PTHR16305">
    <property type="entry name" value="TESTICULAR SOLUBLE ADENYLYL CYCLASE"/>
    <property type="match status" value="1"/>
</dbReference>
<dbReference type="SMART" id="SM00382">
    <property type="entry name" value="AAA"/>
    <property type="match status" value="1"/>
</dbReference>
<sequence length="971" mass="102945">MLSVLGTPTVQVTGQRLPLRPRRLALLTYLALCGPQRRQDLCPLFFPDEADPRARLRLEVHRLRATPLAPYLAAEGEVLELKAGCDAAQFRRDVERGDWVSALAAWRGELLCGTDLSGLPDLEEWLLAERERLGALRLSAFGGRLSQLDHSGRAREAMELARAFLTAAPLSEAACDGLVGRLLAAGQLGEATQVQRAFAARFRAEFGFAPQLGVELAPPAPPPRPLPASPWTWQAPPLVGREALLAQLDTWADTAPPGQLLLLQGEAGAGKTALAQAFARRRGTVLTLRGSELHRHAPLHALLRGLRHASPHLGQLDPATLATLAALDPDLAALPGRVPDSGEPGFGHAGVGGLGSEAALTAALVRALGALMEGASTVLLDDLHWLDPSSVRVLLRVLDRVRTRPQPPLLLCTARPGELRAGDALTQTLGDLERAGRLVRLDVPPLSSPQVLRLLGLLLEAMGPARRLPGADTGAAPLADTLHRLSGGNPYVLLAYLRGLEARGLLGAPGGAAPSPEQLERALPSGLADVLLLPLDAAGPPVVALLEAAAVQAQPFTLAAAQVGSGLPPHLAGAALTTALEHRWLRSVPEVPEGSSPPGYALQHDLLRLALVSRTPPARQRALHRRLAEHLDAQFGGDGPGVGEAAAALARHWEEAGEPGRAGPLHRRAAERARALWGHREAIAALESALRCEPDPRGRAELHLWRGRHWQALNALGAWEQELDRAEALLDGPQPWPDLWLRLVTERSHLHWRRGEPQAALDRGAPWADGPWSEERALLRHDRAAMLTDLGRPEEAAAALLALLAEPELVPGSLLAANVHGSLARAAAALDDLPLGLTHVAEALRAFGALGNSGGLIVSHLAHAGLLEQAGRRPEAQAALLAALGVARSAQNLRLWKLSLSNLLLLAEGAARTEDALDYATQGLELAEASLDEAGQSLFAAALDRLRLARREQARAAAGLGDATPPQRPGP</sequence>
<dbReference type="PANTHER" id="PTHR16305:SF35">
    <property type="entry name" value="TRANSCRIPTIONAL ACTIVATOR DOMAIN"/>
    <property type="match status" value="1"/>
</dbReference>
<keyword evidence="2" id="KW-0067">ATP-binding</keyword>
<evidence type="ECO:0000256" key="1">
    <source>
        <dbReference type="ARBA" id="ARBA00022741"/>
    </source>
</evidence>
<dbReference type="GO" id="GO:0005524">
    <property type="term" value="F:ATP binding"/>
    <property type="evidence" value="ECO:0007669"/>
    <property type="project" value="UniProtKB-KW"/>
</dbReference>
<dbReference type="PATRIC" id="fig|745776.4.peg.3228"/>
<gene>
    <name evidence="5" type="ordered locus">DGo_PA0191</name>
</gene>
<proteinExistence type="predicted"/>
<reference evidence="5 6" key="1">
    <citation type="journal article" date="2012" name="PLoS ONE">
        <title>Genome sequence and transcriptome analysis of the radioresistant bacterium Deinococcus gobiensis: insights into the extreme environmental adaptations.</title>
        <authorList>
            <person name="Yuan M."/>
            <person name="Chen M."/>
            <person name="Zhang W."/>
            <person name="Lu W."/>
            <person name="Wang J."/>
            <person name="Yang M."/>
            <person name="Zhao P."/>
            <person name="Tang R."/>
            <person name="Li X."/>
            <person name="Hao Y."/>
            <person name="Zhou Z."/>
            <person name="Zhan Y."/>
            <person name="Yu H."/>
            <person name="Teng C."/>
            <person name="Yan Y."/>
            <person name="Ping S."/>
            <person name="Wang Y."/>
            <person name="Lin M."/>
        </authorList>
    </citation>
    <scope>NUCLEOTIDE SEQUENCE [LARGE SCALE GENOMIC DNA]</scope>
    <source>
        <strain evidence="6">DSM 21396 / JCM 16679 / CGMCC 1.7299 / I-0</strain>
        <plasmid evidence="5">P1</plasmid>
    </source>
</reference>
<organism evidence="5 6">
    <name type="scientific">Deinococcus gobiensis (strain DSM 21396 / JCM 16679 / CGMCC 1.7299 / I-0)</name>
    <dbReference type="NCBI Taxonomy" id="745776"/>
    <lineage>
        <taxon>Bacteria</taxon>
        <taxon>Thermotogati</taxon>
        <taxon>Deinococcota</taxon>
        <taxon>Deinococci</taxon>
        <taxon>Deinococcales</taxon>
        <taxon>Deinococcaceae</taxon>
        <taxon>Deinococcus</taxon>
    </lineage>
</organism>
<evidence type="ECO:0000256" key="2">
    <source>
        <dbReference type="ARBA" id="ARBA00022840"/>
    </source>
</evidence>
<dbReference type="EMBL" id="CP002192">
    <property type="protein sequence ID" value="AFD27077.1"/>
    <property type="molecule type" value="Genomic_DNA"/>
</dbReference>
<dbReference type="GO" id="GO:0004016">
    <property type="term" value="F:adenylate cyclase activity"/>
    <property type="evidence" value="ECO:0007669"/>
    <property type="project" value="TreeGrafter"/>
</dbReference>
<name>H8H158_DEIGI</name>
<dbReference type="InterPro" id="IPR041664">
    <property type="entry name" value="AAA_16"/>
</dbReference>
<dbReference type="Pfam" id="PF03704">
    <property type="entry name" value="BTAD"/>
    <property type="match status" value="1"/>
</dbReference>
<dbReference type="InterPro" id="IPR011990">
    <property type="entry name" value="TPR-like_helical_dom_sf"/>
</dbReference>
<dbReference type="SUPFAM" id="SSF52540">
    <property type="entry name" value="P-loop containing nucleoside triphosphate hydrolases"/>
    <property type="match status" value="1"/>
</dbReference>